<proteinExistence type="predicted"/>
<dbReference type="EnsemblBacteria" id="AAF12531">
    <property type="protein sequence ID" value="AAF12531"/>
    <property type="gene ID" value="DR_A0278"/>
</dbReference>
<protein>
    <submittedName>
        <fullName evidence="2">Uncharacterized protein</fullName>
    </submittedName>
</protein>
<keyword evidence="3" id="KW-1185">Reference proteome</keyword>
<feature type="compositionally biased region" description="Basic and acidic residues" evidence="1">
    <location>
        <begin position="57"/>
        <end position="70"/>
    </location>
</feature>
<dbReference type="AlphaFoldDB" id="Q9RYN2"/>
<dbReference type="KEGG" id="dra:DR_A0278"/>
<dbReference type="EMBL" id="AE001825">
    <property type="protein sequence ID" value="AAF12531.1"/>
    <property type="molecule type" value="Genomic_DNA"/>
</dbReference>
<evidence type="ECO:0000313" key="3">
    <source>
        <dbReference type="Proteomes" id="UP000002524"/>
    </source>
</evidence>
<gene>
    <name evidence="2" type="ordered locus">DR_A0278</name>
</gene>
<dbReference type="HOGENOM" id="CLU_1841845_0_0_0"/>
<name>Q9RYN2_DEIRA</name>
<dbReference type="PIR" id="E75581">
    <property type="entry name" value="E75581"/>
</dbReference>
<reference evidence="2 3" key="1">
    <citation type="journal article" date="1999" name="Science">
        <title>Genome sequence of the radioresistant bacterium Deinococcus radiodurans R1.</title>
        <authorList>
            <person name="White O."/>
            <person name="Eisen J.A."/>
            <person name="Heidelberg J.F."/>
            <person name="Hickey E.K."/>
            <person name="Peterson J.D."/>
            <person name="Dodson R.J."/>
            <person name="Haft D.H."/>
            <person name="Gwinn M.L."/>
            <person name="Nelson W.C."/>
            <person name="Richardson D.L."/>
            <person name="Moffat K.S."/>
            <person name="Qin H."/>
            <person name="Jiang L."/>
            <person name="Pamphile W."/>
            <person name="Crosby M."/>
            <person name="Shen M."/>
            <person name="Vamathevan J.J."/>
            <person name="Lam P."/>
            <person name="McDonald L."/>
            <person name="Utterback T."/>
            <person name="Zalewski C."/>
            <person name="Makarova K.S."/>
            <person name="Aravind L."/>
            <person name="Daly M.J."/>
            <person name="Minton K.W."/>
            <person name="Fleischmann R.D."/>
            <person name="Ketchum K.A."/>
            <person name="Nelson K.E."/>
            <person name="Salzberg S."/>
            <person name="Smith H.O."/>
            <person name="Venter J.C."/>
            <person name="Fraser C.M."/>
        </authorList>
    </citation>
    <scope>NUCLEOTIDE SEQUENCE [LARGE SCALE GENOMIC DNA]</scope>
    <source>
        <strain evidence="3">ATCC 13939 / DSM 20539 / JCM 16871 / LMG 4051 / NBRC 15346 / NCIMB 9279 / R1 / VKM B-1422</strain>
    </source>
</reference>
<dbReference type="Proteomes" id="UP000002524">
    <property type="component" value="Chromosome 2"/>
</dbReference>
<dbReference type="STRING" id="243230.DR_A0278"/>
<sequence length="139" mass="15487">MGAVVCASCGMKIALSGACGADWEQPGNTTNRARARAGNRRLDRVEGVIAEPRENWARGKVTGGKERQEPRAAAGAQKQKRRSLDPLCVHFLRRHSKFWSRCKTAPARRRRGQGGKPKRARYRLCSLDMREQPASFAVK</sequence>
<evidence type="ECO:0000256" key="1">
    <source>
        <dbReference type="SAM" id="MobiDB-lite"/>
    </source>
</evidence>
<dbReference type="PaxDb" id="243230-DR_A0278"/>
<evidence type="ECO:0000313" key="2">
    <source>
        <dbReference type="EMBL" id="AAF12531.1"/>
    </source>
</evidence>
<dbReference type="InParanoid" id="Q9RYN2"/>
<accession>Q9RYN2</accession>
<organism evidence="2 3">
    <name type="scientific">Deinococcus radiodurans (strain ATCC 13939 / DSM 20539 / JCM 16871 / CCUG 27074 / LMG 4051 / NBRC 15346 / NCIMB 9279 / VKM B-1422 / R1)</name>
    <dbReference type="NCBI Taxonomy" id="243230"/>
    <lineage>
        <taxon>Bacteria</taxon>
        <taxon>Thermotogati</taxon>
        <taxon>Deinococcota</taxon>
        <taxon>Deinococci</taxon>
        <taxon>Deinococcales</taxon>
        <taxon>Deinococcaceae</taxon>
        <taxon>Deinococcus</taxon>
    </lineage>
</organism>
<feature type="region of interest" description="Disordered" evidence="1">
    <location>
        <begin position="57"/>
        <end position="81"/>
    </location>
</feature>